<organism evidence="2">
    <name type="scientific">viral metagenome</name>
    <dbReference type="NCBI Taxonomy" id="1070528"/>
    <lineage>
        <taxon>unclassified sequences</taxon>
        <taxon>metagenomes</taxon>
        <taxon>organismal metagenomes</taxon>
    </lineage>
</organism>
<evidence type="ECO:0000313" key="2">
    <source>
        <dbReference type="EMBL" id="QHT29900.1"/>
    </source>
</evidence>
<name>A0A6C0ENH9_9ZZZZ</name>
<sequence>MVNEKSVRSKPKTMKTPMRFKRSSSSSSTQKRKRGFAALPNPGKPGYMMPRDPSLPACTSLSTFVMSDDHIRGFERLVYKRNDCFINAIQLFGALDTVNANILRISSAGDTGFTEEQIERIFILKLGNNFQFQPTDNYEAFTDKIKRELAPNHAVFAGYMDDCGNRHVFILARSKDGTILYIDPQVPPICDVTQCEAIFRDRKVQWWLLFNSPEKMTPDQLRKVGFIL</sequence>
<reference evidence="2" key="1">
    <citation type="journal article" date="2020" name="Nature">
        <title>Giant virus diversity and host interactions through global metagenomics.</title>
        <authorList>
            <person name="Schulz F."/>
            <person name="Roux S."/>
            <person name="Paez-Espino D."/>
            <person name="Jungbluth S."/>
            <person name="Walsh D.A."/>
            <person name="Denef V.J."/>
            <person name="McMahon K.D."/>
            <person name="Konstantinidis K.T."/>
            <person name="Eloe-Fadrosh E.A."/>
            <person name="Kyrpides N.C."/>
            <person name="Woyke T."/>
        </authorList>
    </citation>
    <scope>NUCLEOTIDE SEQUENCE</scope>
    <source>
        <strain evidence="2">GVMAG-M-3300009068-24</strain>
    </source>
</reference>
<protein>
    <submittedName>
        <fullName evidence="2">Uncharacterized protein</fullName>
    </submittedName>
</protein>
<dbReference type="EMBL" id="MN738885">
    <property type="protein sequence ID" value="QHT29900.1"/>
    <property type="molecule type" value="Genomic_DNA"/>
</dbReference>
<proteinExistence type="predicted"/>
<feature type="region of interest" description="Disordered" evidence="1">
    <location>
        <begin position="1"/>
        <end position="47"/>
    </location>
</feature>
<accession>A0A6C0ENH9</accession>
<feature type="compositionally biased region" description="Basic residues" evidence="1">
    <location>
        <begin position="8"/>
        <end position="22"/>
    </location>
</feature>
<evidence type="ECO:0000256" key="1">
    <source>
        <dbReference type="SAM" id="MobiDB-lite"/>
    </source>
</evidence>
<dbReference type="AlphaFoldDB" id="A0A6C0ENH9"/>